<name>A0ABT1A7Q1_9PSEU</name>
<evidence type="ECO:0000313" key="4">
    <source>
        <dbReference type="Proteomes" id="UP001165283"/>
    </source>
</evidence>
<feature type="chain" id="PRO_5046584887" evidence="2">
    <location>
        <begin position="25"/>
        <end position="164"/>
    </location>
</feature>
<keyword evidence="2" id="KW-0732">Signal</keyword>
<keyword evidence="1" id="KW-0472">Membrane</keyword>
<feature type="signal peptide" evidence="2">
    <location>
        <begin position="1"/>
        <end position="24"/>
    </location>
</feature>
<evidence type="ECO:0000256" key="1">
    <source>
        <dbReference type="SAM" id="Phobius"/>
    </source>
</evidence>
<keyword evidence="1" id="KW-1133">Transmembrane helix</keyword>
<reference evidence="3" key="1">
    <citation type="submission" date="2021-04" db="EMBL/GenBank/DDBJ databases">
        <title>Pseudonocardia sp. nov., isolated from sandy soil of mangrove forest.</title>
        <authorList>
            <person name="Zan Z."/>
            <person name="Huang R."/>
            <person name="Liu W."/>
        </authorList>
    </citation>
    <scope>NUCLEOTIDE SEQUENCE</scope>
    <source>
        <strain evidence="3">S2-4</strain>
    </source>
</reference>
<accession>A0ABT1A7Q1</accession>
<dbReference type="Proteomes" id="UP001165283">
    <property type="component" value="Unassembled WGS sequence"/>
</dbReference>
<comment type="caution">
    <text evidence="3">The sequence shown here is derived from an EMBL/GenBank/DDBJ whole genome shotgun (WGS) entry which is preliminary data.</text>
</comment>
<dbReference type="RefSeq" id="WP_252443623.1">
    <property type="nucleotide sequence ID" value="NZ_JAGSOV010000061.1"/>
</dbReference>
<feature type="transmembrane region" description="Helical" evidence="1">
    <location>
        <begin position="77"/>
        <end position="97"/>
    </location>
</feature>
<evidence type="ECO:0000256" key="2">
    <source>
        <dbReference type="SAM" id="SignalP"/>
    </source>
</evidence>
<evidence type="ECO:0000313" key="3">
    <source>
        <dbReference type="EMBL" id="MCO1659038.1"/>
    </source>
</evidence>
<proteinExistence type="predicted"/>
<dbReference type="EMBL" id="JAGSOV010000061">
    <property type="protein sequence ID" value="MCO1659038.1"/>
    <property type="molecule type" value="Genomic_DNA"/>
</dbReference>
<protein>
    <submittedName>
        <fullName evidence="3">DUF1772 domain-containing protein</fullName>
    </submittedName>
</protein>
<gene>
    <name evidence="3" type="ORF">KDL28_28610</name>
</gene>
<organism evidence="3 4">
    <name type="scientific">Pseudonocardia humida</name>
    <dbReference type="NCBI Taxonomy" id="2800819"/>
    <lineage>
        <taxon>Bacteria</taxon>
        <taxon>Bacillati</taxon>
        <taxon>Actinomycetota</taxon>
        <taxon>Actinomycetes</taxon>
        <taxon>Pseudonocardiales</taxon>
        <taxon>Pseudonocardiaceae</taxon>
        <taxon>Pseudonocardia</taxon>
    </lineage>
</organism>
<feature type="transmembrane region" description="Helical" evidence="1">
    <location>
        <begin position="146"/>
        <end position="163"/>
    </location>
</feature>
<keyword evidence="4" id="KW-1185">Reference proteome</keyword>
<feature type="transmembrane region" description="Helical" evidence="1">
    <location>
        <begin position="48"/>
        <end position="70"/>
    </location>
</feature>
<sequence>MNTFVHVVATLLAAVVMIPAAAHALEVPGKRRLDESGYRLVQTIYYPGFTAVGVLEVPATVAVVVSAALTYPGSGDFAMRLAASVALIGLVATYWLVVHPVNREWLRDKPGVSTWGARFFGVAASGAGAPVVDWTALRRRWETGHLARAALAVAALTLQVIALA</sequence>
<keyword evidence="1" id="KW-0812">Transmembrane</keyword>